<feature type="domain" description="Glycosyl transferase family 1" evidence="2">
    <location>
        <begin position="200"/>
        <end position="360"/>
    </location>
</feature>
<evidence type="ECO:0000313" key="5">
    <source>
        <dbReference type="Proteomes" id="UP000245926"/>
    </source>
</evidence>
<dbReference type="PANTHER" id="PTHR46401:SF2">
    <property type="entry name" value="GLYCOSYLTRANSFERASE WBBK-RELATED"/>
    <property type="match status" value="1"/>
</dbReference>
<dbReference type="NCBIfam" id="TIGR04047">
    <property type="entry name" value="MSMEG_0565_glyc"/>
    <property type="match status" value="1"/>
</dbReference>
<dbReference type="Pfam" id="PF00534">
    <property type="entry name" value="Glycos_transf_1"/>
    <property type="match status" value="1"/>
</dbReference>
<evidence type="ECO:0000259" key="3">
    <source>
        <dbReference type="Pfam" id="PF13439"/>
    </source>
</evidence>
<protein>
    <submittedName>
        <fullName evidence="4">MSMEG_0565 family glycosyltransferase</fullName>
    </submittedName>
</protein>
<name>A0A2U8WAV0_9HYPH</name>
<dbReference type="PANTHER" id="PTHR46401">
    <property type="entry name" value="GLYCOSYLTRANSFERASE WBBK-RELATED"/>
    <property type="match status" value="1"/>
</dbReference>
<dbReference type="CDD" id="cd03801">
    <property type="entry name" value="GT4_PimA-like"/>
    <property type="match status" value="1"/>
</dbReference>
<keyword evidence="5" id="KW-1185">Reference proteome</keyword>
<keyword evidence="1 4" id="KW-0808">Transferase</keyword>
<dbReference type="InterPro" id="IPR001296">
    <property type="entry name" value="Glyco_trans_1"/>
</dbReference>
<proteinExistence type="predicted"/>
<dbReference type="EMBL" id="CP029550">
    <property type="protein sequence ID" value="AWN43267.1"/>
    <property type="molecule type" value="Genomic_DNA"/>
</dbReference>
<dbReference type="SUPFAM" id="SSF53756">
    <property type="entry name" value="UDP-Glycosyltransferase/glycogen phosphorylase"/>
    <property type="match status" value="1"/>
</dbReference>
<dbReference type="KEGG" id="mets:DK389_25635"/>
<dbReference type="GO" id="GO:0009103">
    <property type="term" value="P:lipopolysaccharide biosynthetic process"/>
    <property type="evidence" value="ECO:0007669"/>
    <property type="project" value="TreeGrafter"/>
</dbReference>
<sequence>MAGGPLRIAILATSTSPRGSVAHALAVGEALCDLGHEAVVHAPDPTGRGFYRDARCPVVSVAARPVGGSTADLVRARIEETLRHFATPAACDFDVFHAQCGIGGNALATLSRRRLVHGFVRTVHDLETFADPQFAYWQDRAIYDANRLLCVGRAAAEALARDHGVAAQVVGNGVDQTRFRPEPAPGDAALRLRWGLGAGPVVLCLGGFEERRNALGVIEAFHCLRRDRPQAQLLVVGGGSILDHSGYQARCRAALDRAGLDVGIGRAVIQAGLVPQDAMPGLYRLADLLAAPALRGGFGPGVLEAMACGTPVVGAARAPFSDVLAPTDALLVDPEDAGALADAFRAALAPAEAERLAAAGRRVAARHGWAACASRHLGAYQACSRRNRATADA</sequence>
<feature type="domain" description="Glycosyltransferase subfamily 4-like N-terminal" evidence="3">
    <location>
        <begin position="19"/>
        <end position="177"/>
    </location>
</feature>
<dbReference type="OrthoDB" id="9801609at2"/>
<dbReference type="Pfam" id="PF13439">
    <property type="entry name" value="Glyco_transf_4"/>
    <property type="match status" value="1"/>
</dbReference>
<evidence type="ECO:0000259" key="2">
    <source>
        <dbReference type="Pfam" id="PF00534"/>
    </source>
</evidence>
<gene>
    <name evidence="4" type="ORF">DK389_25635</name>
</gene>
<evidence type="ECO:0000313" key="4">
    <source>
        <dbReference type="EMBL" id="AWN43267.1"/>
    </source>
</evidence>
<dbReference type="Gene3D" id="3.40.50.2000">
    <property type="entry name" value="Glycogen Phosphorylase B"/>
    <property type="match status" value="2"/>
</dbReference>
<organism evidence="4 5">
    <name type="scientific">Methylobacterium durans</name>
    <dbReference type="NCBI Taxonomy" id="2202825"/>
    <lineage>
        <taxon>Bacteria</taxon>
        <taxon>Pseudomonadati</taxon>
        <taxon>Pseudomonadota</taxon>
        <taxon>Alphaproteobacteria</taxon>
        <taxon>Hyphomicrobiales</taxon>
        <taxon>Methylobacteriaceae</taxon>
        <taxon>Methylobacterium</taxon>
    </lineage>
</organism>
<accession>A0A2U8WAV0</accession>
<dbReference type="GO" id="GO:0016757">
    <property type="term" value="F:glycosyltransferase activity"/>
    <property type="evidence" value="ECO:0007669"/>
    <property type="project" value="InterPro"/>
</dbReference>
<reference evidence="5" key="1">
    <citation type="submission" date="2018-05" db="EMBL/GenBank/DDBJ databases">
        <title>Complete Genome Sequence of Methylobacterium sp. 17SD2-17.</title>
        <authorList>
            <person name="Srinivasan S."/>
        </authorList>
    </citation>
    <scope>NUCLEOTIDE SEQUENCE [LARGE SCALE GENOMIC DNA]</scope>
    <source>
        <strain evidence="5">17SD2-17</strain>
    </source>
</reference>
<evidence type="ECO:0000256" key="1">
    <source>
        <dbReference type="ARBA" id="ARBA00022679"/>
    </source>
</evidence>
<dbReference type="InterPro" id="IPR023986">
    <property type="entry name" value="GlycosylTfrase_MSMEG0565"/>
</dbReference>
<dbReference type="AlphaFoldDB" id="A0A2U8WAV0"/>
<dbReference type="Proteomes" id="UP000245926">
    <property type="component" value="Chromosome"/>
</dbReference>
<dbReference type="InterPro" id="IPR028098">
    <property type="entry name" value="Glyco_trans_4-like_N"/>
</dbReference>
<dbReference type="RefSeq" id="WP_109893907.1">
    <property type="nucleotide sequence ID" value="NZ_CP029550.1"/>
</dbReference>